<dbReference type="Gene3D" id="1.20.1440.60">
    <property type="entry name" value="23S rRNA-intervening sequence"/>
    <property type="match status" value="1"/>
</dbReference>
<dbReference type="STRING" id="1121939.L861_01955"/>
<evidence type="ECO:0008006" key="3">
    <source>
        <dbReference type="Google" id="ProtNLM"/>
    </source>
</evidence>
<protein>
    <recommendedName>
        <fullName evidence="3">S23 ribosomal protein</fullName>
    </recommendedName>
</protein>
<dbReference type="InterPro" id="IPR012657">
    <property type="entry name" value="23S_rRNA-intervening_sequence"/>
</dbReference>
<dbReference type="AlphaFoldDB" id="S2LHG2"/>
<proteinExistence type="predicted"/>
<dbReference type="InterPro" id="IPR036583">
    <property type="entry name" value="23S_rRNA_IVS_sf"/>
</dbReference>
<keyword evidence="2" id="KW-1185">Reference proteome</keyword>
<dbReference type="Proteomes" id="UP000014463">
    <property type="component" value="Unassembled WGS sequence"/>
</dbReference>
<organism evidence="1 2">
    <name type="scientific">Litchfieldella anticariensis (strain DSM 16096 / CECT 5854 / CIP 108499 / LMG 22089 / FP35)</name>
    <name type="common">Halomonas anticariensis</name>
    <dbReference type="NCBI Taxonomy" id="1121939"/>
    <lineage>
        <taxon>Bacteria</taxon>
        <taxon>Pseudomonadati</taxon>
        <taxon>Pseudomonadota</taxon>
        <taxon>Gammaproteobacteria</taxon>
        <taxon>Oceanospirillales</taxon>
        <taxon>Halomonadaceae</taxon>
        <taxon>Litchfieldella</taxon>
    </lineage>
</organism>
<evidence type="ECO:0000313" key="1">
    <source>
        <dbReference type="EMBL" id="EPC04096.1"/>
    </source>
</evidence>
<dbReference type="OrthoDB" id="160990at2"/>
<accession>S2LHG2</accession>
<dbReference type="SUPFAM" id="SSF158446">
    <property type="entry name" value="IVS-encoded protein-like"/>
    <property type="match status" value="1"/>
</dbReference>
<reference evidence="1 2" key="1">
    <citation type="journal article" date="2013" name="Genome Announc.">
        <title>Draft genome sequence of the moderately halophilic gammaproteobacterium Halomonas anticariensis FP35.</title>
        <authorList>
            <person name="Tahrioui A."/>
            <person name="Quesada E."/>
            <person name="Llamas I."/>
        </authorList>
    </citation>
    <scope>NUCLEOTIDE SEQUENCE [LARGE SCALE GENOMIC DNA]</scope>
    <source>
        <strain evidence="2">DSM 16096 / CECT 5854 / LMG 22089 / FP35</strain>
    </source>
</reference>
<dbReference type="PANTHER" id="PTHR38471:SF2">
    <property type="entry name" value="FOUR HELIX BUNDLE PROTEIN"/>
    <property type="match status" value="1"/>
</dbReference>
<comment type="caution">
    <text evidence="1">The sequence shown here is derived from an EMBL/GenBank/DDBJ whole genome shotgun (WGS) entry which is preliminary data.</text>
</comment>
<dbReference type="PANTHER" id="PTHR38471">
    <property type="entry name" value="FOUR HELIX BUNDLE PROTEIN"/>
    <property type="match status" value="1"/>
</dbReference>
<dbReference type="RefSeq" id="WP_016414828.1">
    <property type="nucleotide sequence ID" value="NZ_AUAB01000034.1"/>
</dbReference>
<dbReference type="EMBL" id="ASTJ01000011">
    <property type="protein sequence ID" value="EPC04096.1"/>
    <property type="molecule type" value="Genomic_DNA"/>
</dbReference>
<gene>
    <name evidence="1" type="ORF">L861_01955</name>
</gene>
<dbReference type="CDD" id="cd16377">
    <property type="entry name" value="23S_rRNA_IVP_like"/>
    <property type="match status" value="1"/>
</dbReference>
<dbReference type="NCBIfam" id="TIGR02436">
    <property type="entry name" value="four helix bundle protein"/>
    <property type="match status" value="1"/>
</dbReference>
<evidence type="ECO:0000313" key="2">
    <source>
        <dbReference type="Proteomes" id="UP000014463"/>
    </source>
</evidence>
<dbReference type="NCBIfam" id="NF008912">
    <property type="entry name" value="PRK12275.1-6"/>
    <property type="match status" value="1"/>
</dbReference>
<name>S2LHG2_LITA3</name>
<dbReference type="Pfam" id="PF05635">
    <property type="entry name" value="23S_rRNA_IVP"/>
    <property type="match status" value="1"/>
</dbReference>
<dbReference type="eggNOG" id="COG0399">
    <property type="taxonomic scope" value="Bacteria"/>
</dbReference>
<sequence>MRHEQLEVWQRSKQLSVEVYQELMTLRDFGFKDQITRSALSIPSNIAEGFERFTEKEKFRYVSIAKGSCGEFATQALIGIEVGYIPEAIGQHWRQEAMSLSRMLGALLKSLTTCSRI</sequence>